<feature type="compositionally biased region" description="Polar residues" evidence="1">
    <location>
        <begin position="94"/>
        <end position="104"/>
    </location>
</feature>
<gene>
    <name evidence="3" type="ORF">L0668_19670</name>
</gene>
<dbReference type="SMART" id="SM00530">
    <property type="entry name" value="HTH_XRE"/>
    <property type="match status" value="1"/>
</dbReference>
<dbReference type="RefSeq" id="WP_235314439.1">
    <property type="nucleotide sequence ID" value="NZ_JAKGAS010000018.1"/>
</dbReference>
<dbReference type="PROSITE" id="PS50943">
    <property type="entry name" value="HTH_CROC1"/>
    <property type="match status" value="1"/>
</dbReference>
<dbReference type="Pfam" id="PF01381">
    <property type="entry name" value="HTH_3"/>
    <property type="match status" value="1"/>
</dbReference>
<dbReference type="SUPFAM" id="SSF47413">
    <property type="entry name" value="lambda repressor-like DNA-binding domains"/>
    <property type="match status" value="1"/>
</dbReference>
<proteinExistence type="predicted"/>
<evidence type="ECO:0000259" key="2">
    <source>
        <dbReference type="PROSITE" id="PS50943"/>
    </source>
</evidence>
<feature type="region of interest" description="Disordered" evidence="1">
    <location>
        <begin position="89"/>
        <end position="111"/>
    </location>
</feature>
<organism evidence="3 4">
    <name type="scientific">Paraglaciecola algarum</name>
    <dbReference type="NCBI Taxonomy" id="3050085"/>
    <lineage>
        <taxon>Bacteria</taxon>
        <taxon>Pseudomonadati</taxon>
        <taxon>Pseudomonadota</taxon>
        <taxon>Gammaproteobacteria</taxon>
        <taxon>Alteromonadales</taxon>
        <taxon>Alteromonadaceae</taxon>
        <taxon>Paraglaciecola</taxon>
    </lineage>
</organism>
<dbReference type="Proteomes" id="UP001521137">
    <property type="component" value="Unassembled WGS sequence"/>
</dbReference>
<accession>A0ABS9DBJ6</accession>
<keyword evidence="4" id="KW-1185">Reference proteome</keyword>
<dbReference type="EMBL" id="JAKGAS010000018">
    <property type="protein sequence ID" value="MCF2950337.1"/>
    <property type="molecule type" value="Genomic_DNA"/>
</dbReference>
<evidence type="ECO:0000313" key="4">
    <source>
        <dbReference type="Proteomes" id="UP001521137"/>
    </source>
</evidence>
<sequence length="111" mass="12246">MNLKLDSTKTIISELGDRIRLARLNADLTQKELANEAGISLKAVTNSEKGKSTLESFVAIMVALDLTEHLNTFLPKQDISPVQLAKLQGKTRQRATGTKKANQVNEDKPSW</sequence>
<protein>
    <submittedName>
        <fullName evidence="3">Helix-turn-helix domain-containing protein</fullName>
    </submittedName>
</protein>
<evidence type="ECO:0000313" key="3">
    <source>
        <dbReference type="EMBL" id="MCF2950337.1"/>
    </source>
</evidence>
<reference evidence="3 4" key="1">
    <citation type="submission" date="2022-01" db="EMBL/GenBank/DDBJ databases">
        <title>Paraglaciecola sp. G1-23.</title>
        <authorList>
            <person name="Jin M.S."/>
            <person name="Han D.M."/>
            <person name="Kim H.M."/>
            <person name="Jeon C.O."/>
        </authorList>
    </citation>
    <scope>NUCLEOTIDE SEQUENCE [LARGE SCALE GENOMIC DNA]</scope>
    <source>
        <strain evidence="3 4">G1-23</strain>
    </source>
</reference>
<feature type="domain" description="HTH cro/C1-type" evidence="2">
    <location>
        <begin position="19"/>
        <end position="70"/>
    </location>
</feature>
<dbReference type="Gene3D" id="1.10.260.40">
    <property type="entry name" value="lambda repressor-like DNA-binding domains"/>
    <property type="match status" value="1"/>
</dbReference>
<dbReference type="InterPro" id="IPR010982">
    <property type="entry name" value="Lambda_DNA-bd_dom_sf"/>
</dbReference>
<dbReference type="CDD" id="cd00093">
    <property type="entry name" value="HTH_XRE"/>
    <property type="match status" value="1"/>
</dbReference>
<dbReference type="InterPro" id="IPR001387">
    <property type="entry name" value="Cro/C1-type_HTH"/>
</dbReference>
<evidence type="ECO:0000256" key="1">
    <source>
        <dbReference type="SAM" id="MobiDB-lite"/>
    </source>
</evidence>
<name>A0ABS9DBJ6_9ALTE</name>
<comment type="caution">
    <text evidence="3">The sequence shown here is derived from an EMBL/GenBank/DDBJ whole genome shotgun (WGS) entry which is preliminary data.</text>
</comment>